<dbReference type="InterPro" id="IPR006311">
    <property type="entry name" value="TAT_signal"/>
</dbReference>
<protein>
    <submittedName>
        <fullName evidence="1">DUF1838 family protein</fullName>
    </submittedName>
</protein>
<evidence type="ECO:0000313" key="2">
    <source>
        <dbReference type="Proteomes" id="UP001427805"/>
    </source>
</evidence>
<comment type="caution">
    <text evidence="1">The sequence shown here is derived from an EMBL/GenBank/DDBJ whole genome shotgun (WGS) entry which is preliminary data.</text>
</comment>
<accession>A0ABV0B2K8</accession>
<organism evidence="1 2">
    <name type="scientific">Sphingomonas rustica</name>
    <dbReference type="NCBI Taxonomy" id="3103142"/>
    <lineage>
        <taxon>Bacteria</taxon>
        <taxon>Pseudomonadati</taxon>
        <taxon>Pseudomonadota</taxon>
        <taxon>Alphaproteobacteria</taxon>
        <taxon>Sphingomonadales</taxon>
        <taxon>Sphingomonadaceae</taxon>
        <taxon>Sphingomonas</taxon>
    </lineage>
</organism>
<dbReference type="EMBL" id="JBDIZK010000001">
    <property type="protein sequence ID" value="MEN3745835.1"/>
    <property type="molecule type" value="Genomic_DNA"/>
</dbReference>
<dbReference type="InterPro" id="IPR014990">
    <property type="entry name" value="DUF1838"/>
</dbReference>
<evidence type="ECO:0000313" key="1">
    <source>
        <dbReference type="EMBL" id="MEN3745835.1"/>
    </source>
</evidence>
<gene>
    <name evidence="1" type="ORF">TPR58_01550</name>
</gene>
<sequence>MSGIGRREALGLMGAGAVAASAGLPSAAAAARAKLDVETPEGKLRTYMMMRGALDERLIISYISGSYFGVVDAEVTPLWDVIGVTFSRYRKRSDGGYDCFNGEIAHFLDPKSGDATGEFYNPYTSKTVKDPGRNLPPSRFTLLPNLEMEFSRALPGMKANHYVRTPEVRGDDIWFTEVTRVESAIPGATRPFRYSETVSMHAHVSDLLKPGAKRVPTESNFTNFVDWRPWMEMAGHPGNLIATGNGRFGVTLDDLPERWTRATRKRWPKVLENPASVLDPVYPAG</sequence>
<reference evidence="1 2" key="1">
    <citation type="submission" date="2024-05" db="EMBL/GenBank/DDBJ databases">
        <title>Sphingomonas sp. HF-S3 16S ribosomal RNA gene Genome sequencing and assembly.</title>
        <authorList>
            <person name="Lee H."/>
        </authorList>
    </citation>
    <scope>NUCLEOTIDE SEQUENCE [LARGE SCALE GENOMIC DNA]</scope>
    <source>
        <strain evidence="1 2">HF-S3</strain>
    </source>
</reference>
<dbReference type="Proteomes" id="UP001427805">
    <property type="component" value="Unassembled WGS sequence"/>
</dbReference>
<dbReference type="PROSITE" id="PS51318">
    <property type="entry name" value="TAT"/>
    <property type="match status" value="1"/>
</dbReference>
<dbReference type="Pfam" id="PF08894">
    <property type="entry name" value="DUF1838"/>
    <property type="match status" value="2"/>
</dbReference>
<proteinExistence type="predicted"/>
<keyword evidence="2" id="KW-1185">Reference proteome</keyword>
<dbReference type="RefSeq" id="WP_346244840.1">
    <property type="nucleotide sequence ID" value="NZ_JBDIZK010000001.1"/>
</dbReference>
<name>A0ABV0B2K8_9SPHN</name>